<comment type="caution">
    <text evidence="2">The sequence shown here is derived from an EMBL/GenBank/DDBJ whole genome shotgun (WGS) entry which is preliminary data.</text>
</comment>
<gene>
    <name evidence="2" type="ORF">NYP16_08415</name>
</gene>
<reference evidence="2" key="1">
    <citation type="submission" date="2022-08" db="EMBL/GenBank/DDBJ databases">
        <authorList>
            <person name="Vandamme P."/>
            <person name="Hettiarachchi A."/>
            <person name="Peeters C."/>
            <person name="Cnockaert M."/>
            <person name="Carlier A."/>
        </authorList>
    </citation>
    <scope>NUCLEOTIDE SEQUENCE</scope>
    <source>
        <strain evidence="2">LMG 31809</strain>
    </source>
</reference>
<keyword evidence="2" id="KW-0449">Lipoprotein</keyword>
<dbReference type="AlphaFoldDB" id="A0A9X3TYY4"/>
<keyword evidence="1" id="KW-0732">Signal</keyword>
<reference evidence="2" key="2">
    <citation type="journal article" date="2023" name="Syst. Appl. Microbiol.">
        <title>Govania unica gen. nov., sp. nov., a rare biosphere bacterium that represents a novel family in the class Alphaproteobacteria.</title>
        <authorList>
            <person name="Vandamme P."/>
            <person name="Peeters C."/>
            <person name="Hettiarachchi A."/>
            <person name="Cnockaert M."/>
            <person name="Carlier A."/>
        </authorList>
    </citation>
    <scope>NUCLEOTIDE SEQUENCE</scope>
    <source>
        <strain evidence="2">LMG 31809</strain>
    </source>
</reference>
<accession>A0A9X3TYY4</accession>
<evidence type="ECO:0000313" key="3">
    <source>
        <dbReference type="Proteomes" id="UP001141619"/>
    </source>
</evidence>
<proteinExistence type="predicted"/>
<name>A0A9X3TYY4_9PROT</name>
<dbReference type="PROSITE" id="PS51257">
    <property type="entry name" value="PROKAR_LIPOPROTEIN"/>
    <property type="match status" value="1"/>
</dbReference>
<dbReference type="RefSeq" id="WP_274943679.1">
    <property type="nucleotide sequence ID" value="NZ_JANWOI010000003.1"/>
</dbReference>
<dbReference type="InterPro" id="IPR005619">
    <property type="entry name" value="Uncharacterised_YajG"/>
</dbReference>
<feature type="chain" id="PRO_5040913186" evidence="1">
    <location>
        <begin position="24"/>
        <end position="214"/>
    </location>
</feature>
<organism evidence="2 3">
    <name type="scientific">Govanella unica</name>
    <dbReference type="NCBI Taxonomy" id="2975056"/>
    <lineage>
        <taxon>Bacteria</taxon>
        <taxon>Pseudomonadati</taxon>
        <taxon>Pseudomonadota</taxon>
        <taxon>Alphaproteobacteria</taxon>
        <taxon>Emcibacterales</taxon>
        <taxon>Govanellaceae</taxon>
        <taxon>Govanella</taxon>
    </lineage>
</organism>
<evidence type="ECO:0000256" key="1">
    <source>
        <dbReference type="SAM" id="SignalP"/>
    </source>
</evidence>
<dbReference type="EMBL" id="JANWOI010000003">
    <property type="protein sequence ID" value="MDA5193972.1"/>
    <property type="molecule type" value="Genomic_DNA"/>
</dbReference>
<sequence length="214" mass="23064">MSGSFRSPVLYLFGLSCTLGACAYVPQTAQITPRAEISQPPSERAATAAKALGPLMVALRDERSRKLIGHRADVFGSKAAIQMPPGLLLSIGTTVTEALRRQGYDAALDDKGRGAYSVPVLRISFRDLSYDSKAQKLYGFIISAQASFAVRLSGEGRDFEQFYRAEKSENAYMPPTAETNDRIINAALDEALAQVLGDPELQSALSSCGHACRN</sequence>
<evidence type="ECO:0000313" key="2">
    <source>
        <dbReference type="EMBL" id="MDA5193972.1"/>
    </source>
</evidence>
<dbReference type="Pfam" id="PF03923">
    <property type="entry name" value="Lipoprotein_16"/>
    <property type="match status" value="1"/>
</dbReference>
<dbReference type="Proteomes" id="UP001141619">
    <property type="component" value="Unassembled WGS sequence"/>
</dbReference>
<feature type="signal peptide" evidence="1">
    <location>
        <begin position="1"/>
        <end position="23"/>
    </location>
</feature>
<protein>
    <submittedName>
        <fullName evidence="2">YajG family lipoprotein</fullName>
    </submittedName>
</protein>
<keyword evidence="3" id="KW-1185">Reference proteome</keyword>